<dbReference type="STRING" id="530564.Psta_1480"/>
<proteinExistence type="predicted"/>
<name>D2QXH0_PIRSD</name>
<accession>D2QXH0</accession>
<reference evidence="1 2" key="1">
    <citation type="journal article" date="2009" name="Stand. Genomic Sci.">
        <title>Complete genome sequence of Pirellula staleyi type strain (ATCC 27377).</title>
        <authorList>
            <person name="Clum A."/>
            <person name="Tindall B.J."/>
            <person name="Sikorski J."/>
            <person name="Ivanova N."/>
            <person name="Mavrommatis K."/>
            <person name="Lucas S."/>
            <person name="Glavina del Rio T."/>
            <person name="Nolan M."/>
            <person name="Chen F."/>
            <person name="Tice H."/>
            <person name="Pitluck S."/>
            <person name="Cheng J.F."/>
            <person name="Chertkov O."/>
            <person name="Brettin T."/>
            <person name="Han C."/>
            <person name="Detter J.C."/>
            <person name="Kuske C."/>
            <person name="Bruce D."/>
            <person name="Goodwin L."/>
            <person name="Ovchinikova G."/>
            <person name="Pati A."/>
            <person name="Mikhailova N."/>
            <person name="Chen A."/>
            <person name="Palaniappan K."/>
            <person name="Land M."/>
            <person name="Hauser L."/>
            <person name="Chang Y.J."/>
            <person name="Jeffries C.D."/>
            <person name="Chain P."/>
            <person name="Rohde M."/>
            <person name="Goker M."/>
            <person name="Bristow J."/>
            <person name="Eisen J.A."/>
            <person name="Markowitz V."/>
            <person name="Hugenholtz P."/>
            <person name="Kyrpides N.C."/>
            <person name="Klenk H.P."/>
            <person name="Lapidus A."/>
        </authorList>
    </citation>
    <scope>NUCLEOTIDE SEQUENCE [LARGE SCALE GENOMIC DNA]</scope>
    <source>
        <strain evidence="2">ATCC 27377 / DSM 6068 / ICPB 4128</strain>
    </source>
</reference>
<dbReference type="Proteomes" id="UP000001887">
    <property type="component" value="Chromosome"/>
</dbReference>
<evidence type="ECO:0000313" key="2">
    <source>
        <dbReference type="Proteomes" id="UP000001887"/>
    </source>
</evidence>
<gene>
    <name evidence="1" type="ordered locus">Psta_1480</name>
</gene>
<organism evidence="1 2">
    <name type="scientific">Pirellula staleyi (strain ATCC 27377 / DSM 6068 / ICPB 4128)</name>
    <name type="common">Pirella staleyi</name>
    <dbReference type="NCBI Taxonomy" id="530564"/>
    <lineage>
        <taxon>Bacteria</taxon>
        <taxon>Pseudomonadati</taxon>
        <taxon>Planctomycetota</taxon>
        <taxon>Planctomycetia</taxon>
        <taxon>Pirellulales</taxon>
        <taxon>Pirellulaceae</taxon>
        <taxon>Pirellula</taxon>
    </lineage>
</organism>
<dbReference type="AlphaFoldDB" id="D2QXH0"/>
<dbReference type="EMBL" id="CP001848">
    <property type="protein sequence ID" value="ADB16155.1"/>
    <property type="molecule type" value="Genomic_DNA"/>
</dbReference>
<sequence length="49" mass="5419">MCVGSIIGGVEVSGRWLDPLSLDLPLLGISHPDLRRSFLSKLMIRIVRT</sequence>
<dbReference type="HOGENOM" id="CLU_3138957_0_0_0"/>
<dbReference type="KEGG" id="psl:Psta_1480"/>
<protein>
    <submittedName>
        <fullName evidence="1">Uncharacterized protein</fullName>
    </submittedName>
</protein>
<evidence type="ECO:0000313" key="1">
    <source>
        <dbReference type="EMBL" id="ADB16155.1"/>
    </source>
</evidence>
<keyword evidence="2" id="KW-1185">Reference proteome</keyword>